<evidence type="ECO:0000256" key="1">
    <source>
        <dbReference type="SAM" id="MobiDB-lite"/>
    </source>
</evidence>
<dbReference type="Proteomes" id="UP000028999">
    <property type="component" value="Unassembled WGS sequence"/>
</dbReference>
<accession>A0A078GTG2</accession>
<keyword evidence="3" id="KW-1185">Reference proteome</keyword>
<gene>
    <name evidence="2" type="primary">BnaA02g09780D</name>
    <name evidence="2" type="ORF">GSBRNA2T00041435001</name>
</gene>
<name>A0A078GTG2_BRANA</name>
<dbReference type="PaxDb" id="3708-A0A078GTG2"/>
<proteinExistence type="predicted"/>
<dbReference type="AlphaFoldDB" id="A0A078GTG2"/>
<feature type="compositionally biased region" description="Basic residues" evidence="1">
    <location>
        <begin position="14"/>
        <end position="25"/>
    </location>
</feature>
<reference evidence="2 3" key="1">
    <citation type="journal article" date="2014" name="Science">
        <title>Plant genetics. Early allopolyploid evolution in the post-Neolithic Brassica napus oilseed genome.</title>
        <authorList>
            <person name="Chalhoub B."/>
            <person name="Denoeud F."/>
            <person name="Liu S."/>
            <person name="Parkin I.A."/>
            <person name="Tang H."/>
            <person name="Wang X."/>
            <person name="Chiquet J."/>
            <person name="Belcram H."/>
            <person name="Tong C."/>
            <person name="Samans B."/>
            <person name="Correa M."/>
            <person name="Da Silva C."/>
            <person name="Just J."/>
            <person name="Falentin C."/>
            <person name="Koh C.S."/>
            <person name="Le Clainche I."/>
            <person name="Bernard M."/>
            <person name="Bento P."/>
            <person name="Noel B."/>
            <person name="Labadie K."/>
            <person name="Alberti A."/>
            <person name="Charles M."/>
            <person name="Arnaud D."/>
            <person name="Guo H."/>
            <person name="Daviaud C."/>
            <person name="Alamery S."/>
            <person name="Jabbari K."/>
            <person name="Zhao M."/>
            <person name="Edger P.P."/>
            <person name="Chelaifa H."/>
            <person name="Tack D."/>
            <person name="Lassalle G."/>
            <person name="Mestiri I."/>
            <person name="Schnel N."/>
            <person name="Le Paslier M.C."/>
            <person name="Fan G."/>
            <person name="Renault V."/>
            <person name="Bayer P.E."/>
            <person name="Golicz A.A."/>
            <person name="Manoli S."/>
            <person name="Lee T.H."/>
            <person name="Thi V.H."/>
            <person name="Chalabi S."/>
            <person name="Hu Q."/>
            <person name="Fan C."/>
            <person name="Tollenaere R."/>
            <person name="Lu Y."/>
            <person name="Battail C."/>
            <person name="Shen J."/>
            <person name="Sidebottom C.H."/>
            <person name="Wang X."/>
            <person name="Canaguier A."/>
            <person name="Chauveau A."/>
            <person name="Berard A."/>
            <person name="Deniot G."/>
            <person name="Guan M."/>
            <person name="Liu Z."/>
            <person name="Sun F."/>
            <person name="Lim Y.P."/>
            <person name="Lyons E."/>
            <person name="Town C.D."/>
            <person name="Bancroft I."/>
            <person name="Wang X."/>
            <person name="Meng J."/>
            <person name="Ma J."/>
            <person name="Pires J.C."/>
            <person name="King G.J."/>
            <person name="Brunel D."/>
            <person name="Delourme R."/>
            <person name="Renard M."/>
            <person name="Aury J.M."/>
            <person name="Adams K.L."/>
            <person name="Batley J."/>
            <person name="Snowdon R.J."/>
            <person name="Tost J."/>
            <person name="Edwards D."/>
            <person name="Zhou Y."/>
            <person name="Hua W."/>
            <person name="Sharpe A.G."/>
            <person name="Paterson A.H."/>
            <person name="Guan C."/>
            <person name="Wincker P."/>
        </authorList>
    </citation>
    <scope>NUCLEOTIDE SEQUENCE [LARGE SCALE GENOMIC DNA]</scope>
    <source>
        <strain evidence="3">cv. Darmor-bzh</strain>
    </source>
</reference>
<evidence type="ECO:0000313" key="3">
    <source>
        <dbReference type="Proteomes" id="UP000028999"/>
    </source>
</evidence>
<dbReference type="EMBL" id="LK032226">
    <property type="protein sequence ID" value="CDY28786.1"/>
    <property type="molecule type" value="Genomic_DNA"/>
</dbReference>
<protein>
    <submittedName>
        <fullName evidence="2">BnaA02g09780D protein</fullName>
    </submittedName>
</protein>
<organism evidence="2 3">
    <name type="scientific">Brassica napus</name>
    <name type="common">Rape</name>
    <dbReference type="NCBI Taxonomy" id="3708"/>
    <lineage>
        <taxon>Eukaryota</taxon>
        <taxon>Viridiplantae</taxon>
        <taxon>Streptophyta</taxon>
        <taxon>Embryophyta</taxon>
        <taxon>Tracheophyta</taxon>
        <taxon>Spermatophyta</taxon>
        <taxon>Magnoliopsida</taxon>
        <taxon>eudicotyledons</taxon>
        <taxon>Gunneridae</taxon>
        <taxon>Pentapetalae</taxon>
        <taxon>rosids</taxon>
        <taxon>malvids</taxon>
        <taxon>Brassicales</taxon>
        <taxon>Brassicaceae</taxon>
        <taxon>Brassiceae</taxon>
        <taxon>Brassica</taxon>
    </lineage>
</organism>
<feature type="region of interest" description="Disordered" evidence="1">
    <location>
        <begin position="1"/>
        <end position="25"/>
    </location>
</feature>
<dbReference type="Gramene" id="CDY28786">
    <property type="protein sequence ID" value="CDY28786"/>
    <property type="gene ID" value="GSBRNA2T00041435001"/>
</dbReference>
<evidence type="ECO:0000313" key="2">
    <source>
        <dbReference type="EMBL" id="CDY28786.1"/>
    </source>
</evidence>
<sequence>MATEQEFTRASRVSGRRRRRRDGRN</sequence>